<evidence type="ECO:0000313" key="2">
    <source>
        <dbReference type="EMBL" id="KAJ8994833.1"/>
    </source>
</evidence>
<feature type="compositionally biased region" description="Polar residues" evidence="1">
    <location>
        <begin position="311"/>
        <end position="321"/>
    </location>
</feature>
<feature type="region of interest" description="Disordered" evidence="1">
    <location>
        <begin position="297"/>
        <end position="323"/>
    </location>
</feature>
<dbReference type="AlphaFoldDB" id="A0AAN6F0W5"/>
<feature type="compositionally biased region" description="Polar residues" evidence="1">
    <location>
        <begin position="39"/>
        <end position="55"/>
    </location>
</feature>
<dbReference type="EMBL" id="JAJGCB010000002">
    <property type="protein sequence ID" value="KAJ8994833.1"/>
    <property type="molecule type" value="Genomic_DNA"/>
</dbReference>
<reference evidence="2" key="1">
    <citation type="submission" date="2023-01" db="EMBL/GenBank/DDBJ databases">
        <title>Exophiala dermititidis isolated from Cystic Fibrosis Patient.</title>
        <authorList>
            <person name="Kurbessoian T."/>
            <person name="Crocker A."/>
            <person name="Murante D."/>
            <person name="Hogan D.A."/>
            <person name="Stajich J.E."/>
        </authorList>
    </citation>
    <scope>NUCLEOTIDE SEQUENCE</scope>
    <source>
        <strain evidence="2">Ex8</strain>
    </source>
</reference>
<organism evidence="2 3">
    <name type="scientific">Exophiala dermatitidis</name>
    <name type="common">Black yeast-like fungus</name>
    <name type="synonym">Wangiella dermatitidis</name>
    <dbReference type="NCBI Taxonomy" id="5970"/>
    <lineage>
        <taxon>Eukaryota</taxon>
        <taxon>Fungi</taxon>
        <taxon>Dikarya</taxon>
        <taxon>Ascomycota</taxon>
        <taxon>Pezizomycotina</taxon>
        <taxon>Eurotiomycetes</taxon>
        <taxon>Chaetothyriomycetidae</taxon>
        <taxon>Chaetothyriales</taxon>
        <taxon>Herpotrichiellaceae</taxon>
        <taxon>Exophiala</taxon>
    </lineage>
</organism>
<evidence type="ECO:0000313" key="3">
    <source>
        <dbReference type="Proteomes" id="UP001161757"/>
    </source>
</evidence>
<gene>
    <name evidence="2" type="ORF">HRR80_001531</name>
</gene>
<evidence type="ECO:0000256" key="1">
    <source>
        <dbReference type="SAM" id="MobiDB-lite"/>
    </source>
</evidence>
<feature type="compositionally biased region" description="Basic and acidic residues" evidence="1">
    <location>
        <begin position="56"/>
        <end position="72"/>
    </location>
</feature>
<sequence>MNSRPSSAPRIRMISPPPSQALLNLQRQGLELGVPPPSSSSTLQVAANHTSGRSTPSDRDKPLPLEPFEKRRSSSVYSTDTTISNIIHMYGGYQELDDFAPVPRLHHPQAYRDTVAPLLIKRLSLSHSPSLQAVSISEARQTVSSLSLRSAAAQTGTLPVGNKQAPSFLEFSRALQDRRNELVSPMSGSSSDYHRQAAYDQLAPPSPQVSSIEQSISITHTPPLPDAMSGTISDIDDSDLLPPPLRLSCSSPPSPLLDGWDSHSQIDSSAPTTDEVVQGAEGGGNWSENWLAEGFVSRSPVSEPSRHDAESSTGLENSLTENEQERIISYAEAKYPGMKKTSSFDMIKSGKSSARSSLQQNVNSLLRSLSLSSRSDGKQEPFPQKQLAIPATPYQVYGAEIWSNKARNKREKESQQRRQRGKSFSLLSAYQSGQSQFVGVLEGAKQKLTRKSSQKRRRKLKQSIILVGPKKTEALDALERHERESDLPWI</sequence>
<protein>
    <submittedName>
        <fullName evidence="2">Uncharacterized protein</fullName>
    </submittedName>
</protein>
<feature type="region of interest" description="Disordered" evidence="1">
    <location>
        <begin position="405"/>
        <end position="424"/>
    </location>
</feature>
<proteinExistence type="predicted"/>
<feature type="compositionally biased region" description="Polar residues" evidence="1">
    <location>
        <begin position="262"/>
        <end position="272"/>
    </location>
</feature>
<name>A0AAN6F0W5_EXODE</name>
<accession>A0AAN6F0W5</accession>
<feature type="region of interest" description="Disordered" evidence="1">
    <location>
        <begin position="219"/>
        <end position="284"/>
    </location>
</feature>
<comment type="caution">
    <text evidence="2">The sequence shown here is derived from an EMBL/GenBank/DDBJ whole genome shotgun (WGS) entry which is preliminary data.</text>
</comment>
<feature type="region of interest" description="Disordered" evidence="1">
    <location>
        <begin position="27"/>
        <end position="74"/>
    </location>
</feature>
<dbReference type="Proteomes" id="UP001161757">
    <property type="component" value="Unassembled WGS sequence"/>
</dbReference>